<evidence type="ECO:0000256" key="2">
    <source>
        <dbReference type="ARBA" id="ARBA00022801"/>
    </source>
</evidence>
<feature type="region of interest" description="Disordered" evidence="3">
    <location>
        <begin position="15"/>
        <end position="64"/>
    </location>
</feature>
<dbReference type="InterPro" id="IPR011330">
    <property type="entry name" value="Glyco_hydro/deAcase_b/a-brl"/>
</dbReference>
<dbReference type="PANTHER" id="PTHR10587">
    <property type="entry name" value="GLYCOSYL TRANSFERASE-RELATED"/>
    <property type="match status" value="1"/>
</dbReference>
<keyword evidence="6" id="KW-1185">Reference proteome</keyword>
<dbReference type="Gene3D" id="3.20.20.370">
    <property type="entry name" value="Glycoside hydrolase/deacetylase"/>
    <property type="match status" value="1"/>
</dbReference>
<dbReference type="CDD" id="cd10917">
    <property type="entry name" value="CE4_NodB_like_6s_7s"/>
    <property type="match status" value="1"/>
</dbReference>
<evidence type="ECO:0000256" key="3">
    <source>
        <dbReference type="SAM" id="MobiDB-lite"/>
    </source>
</evidence>
<dbReference type="GO" id="GO:0016810">
    <property type="term" value="F:hydrolase activity, acting on carbon-nitrogen (but not peptide) bonds"/>
    <property type="evidence" value="ECO:0007669"/>
    <property type="project" value="InterPro"/>
</dbReference>
<evidence type="ECO:0000313" key="6">
    <source>
        <dbReference type="Proteomes" id="UP000285120"/>
    </source>
</evidence>
<dbReference type="PROSITE" id="PS51677">
    <property type="entry name" value="NODB"/>
    <property type="match status" value="1"/>
</dbReference>
<accession>A0A419V6A9</accession>
<dbReference type="SUPFAM" id="SSF88713">
    <property type="entry name" value="Glycoside hydrolase/deacetylase"/>
    <property type="match status" value="1"/>
</dbReference>
<keyword evidence="1" id="KW-0479">Metal-binding</keyword>
<dbReference type="Proteomes" id="UP000285120">
    <property type="component" value="Unassembled WGS sequence"/>
</dbReference>
<dbReference type="InterPro" id="IPR002509">
    <property type="entry name" value="NODB_dom"/>
</dbReference>
<organism evidence="5 6">
    <name type="scientific">Sinobaca qinghaiensis</name>
    <dbReference type="NCBI Taxonomy" id="342944"/>
    <lineage>
        <taxon>Bacteria</taxon>
        <taxon>Bacillati</taxon>
        <taxon>Bacillota</taxon>
        <taxon>Bacilli</taxon>
        <taxon>Bacillales</taxon>
        <taxon>Sporolactobacillaceae</taxon>
        <taxon>Sinobaca</taxon>
    </lineage>
</organism>
<feature type="domain" description="NodB homology" evidence="4">
    <location>
        <begin position="83"/>
        <end position="263"/>
    </location>
</feature>
<feature type="compositionally biased region" description="Acidic residues" evidence="3">
    <location>
        <begin position="25"/>
        <end position="58"/>
    </location>
</feature>
<reference evidence="5 6" key="1">
    <citation type="submission" date="2018-09" db="EMBL/GenBank/DDBJ databases">
        <title>Genomic Encyclopedia of Archaeal and Bacterial Type Strains, Phase II (KMG-II): from individual species to whole genera.</title>
        <authorList>
            <person name="Goeker M."/>
        </authorList>
    </citation>
    <scope>NUCLEOTIDE SEQUENCE [LARGE SCALE GENOMIC DNA]</scope>
    <source>
        <strain evidence="5 6">DSM 17008</strain>
    </source>
</reference>
<dbReference type="Pfam" id="PF01522">
    <property type="entry name" value="Polysacc_deac_1"/>
    <property type="match status" value="1"/>
</dbReference>
<comment type="caution">
    <text evidence="5">The sequence shown here is derived from an EMBL/GenBank/DDBJ whole genome shotgun (WGS) entry which is preliminary data.</text>
</comment>
<protein>
    <submittedName>
        <fullName evidence="5">Peptidoglycan/xylan/chitin deacetylase (PgdA/CDA1 family)</fullName>
    </submittedName>
</protein>
<proteinExistence type="predicted"/>
<dbReference type="PANTHER" id="PTHR10587:SF133">
    <property type="entry name" value="CHITIN DEACETYLASE 1-RELATED"/>
    <property type="match status" value="1"/>
</dbReference>
<dbReference type="RefSeq" id="WP_245960929.1">
    <property type="nucleotide sequence ID" value="NZ_RAPK01000007.1"/>
</dbReference>
<evidence type="ECO:0000259" key="4">
    <source>
        <dbReference type="PROSITE" id="PS51677"/>
    </source>
</evidence>
<dbReference type="EMBL" id="RAPK01000007">
    <property type="protein sequence ID" value="RKD75522.1"/>
    <property type="molecule type" value="Genomic_DNA"/>
</dbReference>
<dbReference type="PROSITE" id="PS51257">
    <property type="entry name" value="PROKAR_LIPOPROTEIN"/>
    <property type="match status" value="1"/>
</dbReference>
<dbReference type="AlphaFoldDB" id="A0A419V6A9"/>
<dbReference type="GO" id="GO:0046872">
    <property type="term" value="F:metal ion binding"/>
    <property type="evidence" value="ECO:0007669"/>
    <property type="project" value="UniProtKB-KW"/>
</dbReference>
<dbReference type="InterPro" id="IPR050248">
    <property type="entry name" value="Polysacc_deacetylase_ArnD"/>
</dbReference>
<name>A0A419V6A9_9BACL</name>
<evidence type="ECO:0000313" key="5">
    <source>
        <dbReference type="EMBL" id="RKD75522.1"/>
    </source>
</evidence>
<dbReference type="GO" id="GO:0005975">
    <property type="term" value="P:carbohydrate metabolic process"/>
    <property type="evidence" value="ECO:0007669"/>
    <property type="project" value="InterPro"/>
</dbReference>
<dbReference type="GO" id="GO:0016020">
    <property type="term" value="C:membrane"/>
    <property type="evidence" value="ECO:0007669"/>
    <property type="project" value="TreeGrafter"/>
</dbReference>
<gene>
    <name evidence="5" type="ORF">ATL39_1221</name>
</gene>
<sequence>MKKFMMISFTALVLAGCSDSGQENSEAEEVEETEETEEAAEQEETDTESESSQEEEQQSDNAAAYSVNEADASLQAETETENPAVLLTIDDAPDTYGVEMAEKLKERDIPAIFFVNGHFINDEEGKKDLQAIYNMGFEIGNHTMSHPDLTSLSEEEQKTEIVELNNEIEEITGEKPQFFRAPFGMNTEYSKALMEEEDMIWMNWTYGYDWEPEYQNAEALADIMVNTELVRDGANLLMHDREWTNEALPEIIDGFEENGYDFIDPAHIESN</sequence>
<keyword evidence="2" id="KW-0378">Hydrolase</keyword>
<evidence type="ECO:0000256" key="1">
    <source>
        <dbReference type="ARBA" id="ARBA00022723"/>
    </source>
</evidence>